<protein>
    <recommendedName>
        <fullName evidence="3">Encoded protein</fullName>
    </recommendedName>
</protein>
<organism evidence="1 2">
    <name type="scientific">Dunaliella salina</name>
    <name type="common">Green alga</name>
    <name type="synonym">Protococcus salinus</name>
    <dbReference type="NCBI Taxonomy" id="3046"/>
    <lineage>
        <taxon>Eukaryota</taxon>
        <taxon>Viridiplantae</taxon>
        <taxon>Chlorophyta</taxon>
        <taxon>core chlorophytes</taxon>
        <taxon>Chlorophyceae</taxon>
        <taxon>CS clade</taxon>
        <taxon>Chlamydomonadales</taxon>
        <taxon>Dunaliellaceae</taxon>
        <taxon>Dunaliella</taxon>
    </lineage>
</organism>
<gene>
    <name evidence="1" type="ORF">DUNSADRAFT_11561</name>
</gene>
<evidence type="ECO:0008006" key="3">
    <source>
        <dbReference type="Google" id="ProtNLM"/>
    </source>
</evidence>
<sequence>MGIRNGRFHWSHGILGFDYMRILLGVRKRVMGYWHYRAVTKRLKHAFQDVRPLHPEPCSICMDTMAVSWSFTFFPRSFGYA</sequence>
<feature type="non-terminal residue" evidence="1">
    <location>
        <position position="1"/>
    </location>
</feature>
<keyword evidence="2" id="KW-1185">Reference proteome</keyword>
<reference evidence="1" key="1">
    <citation type="submission" date="2017-08" db="EMBL/GenBank/DDBJ databases">
        <authorList>
            <person name="Polle J.E."/>
            <person name="Barry K."/>
            <person name="Cushman J."/>
            <person name="Schmutz J."/>
            <person name="Tran D."/>
            <person name="Hathwaick L.T."/>
            <person name="Yim W.C."/>
            <person name="Jenkins J."/>
            <person name="Mckie-Krisberg Z.M."/>
            <person name="Prochnik S."/>
            <person name="Lindquist E."/>
            <person name="Dockter R.B."/>
            <person name="Adam C."/>
            <person name="Molina H."/>
            <person name="Bunkerborg J."/>
            <person name="Jin E."/>
            <person name="Buchheim M."/>
            <person name="Magnuson J."/>
        </authorList>
    </citation>
    <scope>NUCLEOTIDE SEQUENCE</scope>
    <source>
        <strain evidence="1">CCAP 19/18</strain>
    </source>
</reference>
<evidence type="ECO:0000313" key="1">
    <source>
        <dbReference type="EMBL" id="KAF5832523.1"/>
    </source>
</evidence>
<comment type="caution">
    <text evidence="1">The sequence shown here is derived from an EMBL/GenBank/DDBJ whole genome shotgun (WGS) entry which is preliminary data.</text>
</comment>
<dbReference type="Proteomes" id="UP000815325">
    <property type="component" value="Unassembled WGS sequence"/>
</dbReference>
<name>A0ABQ7GD32_DUNSA</name>
<evidence type="ECO:0000313" key="2">
    <source>
        <dbReference type="Proteomes" id="UP000815325"/>
    </source>
</evidence>
<proteinExistence type="predicted"/>
<accession>A0ABQ7GD32</accession>
<dbReference type="EMBL" id="MU069866">
    <property type="protein sequence ID" value="KAF5832523.1"/>
    <property type="molecule type" value="Genomic_DNA"/>
</dbReference>